<organism evidence="1 2">
    <name type="scientific">Xenorhabdus santafensis</name>
    <dbReference type="NCBI Taxonomy" id="2582833"/>
    <lineage>
        <taxon>Bacteria</taxon>
        <taxon>Pseudomonadati</taxon>
        <taxon>Pseudomonadota</taxon>
        <taxon>Gammaproteobacteria</taxon>
        <taxon>Enterobacterales</taxon>
        <taxon>Morganellaceae</taxon>
        <taxon>Xenorhabdus</taxon>
    </lineage>
</organism>
<gene>
    <name evidence="1" type="ORF">FE392_02220</name>
</gene>
<comment type="caution">
    <text evidence="1">The sequence shown here is derived from an EMBL/GenBank/DDBJ whole genome shotgun (WGS) entry which is preliminary data.</text>
</comment>
<name>A0ABU4S4N6_9GAMM</name>
<sequence>MNNYTVDDIDLKTLRLDIDSPFLAIPLASGTYPKNIYTKVTTTVRDKYGTPLRKAKIFVSSLDELQFDAVTIYDRDNTTKIKIQPQGQYKGFIVETNESGNILFFVHPIKSVGSKLNLFAQILGLTDPIAAMHTIYIVDKNLDELEEKYPEPQILNLLGLGLKSDGSSKFYVKISYDNPKSGDSILFFVNKEYTKKVIKILQGSDLQSYFELPYIIFNENKLLHLSFVVIKEIGSIDNYKSRPLTFTYKGRPNKPWTDVIRTYEACTVYNSSGRGPMDQYSIINDDAILTATTDDPGLFVKVTGTNDPTDTSKVPFGTEIKLNLYITSSTRTFITSFTGRVPTNPDDEGGKTATLTISIPYNLLNNNLGYQDGNDGLIFFDYQIGNDLDPDVVYGNIWQGYIDTYP</sequence>
<evidence type="ECO:0000313" key="2">
    <source>
        <dbReference type="Proteomes" id="UP001271890"/>
    </source>
</evidence>
<protein>
    <submittedName>
        <fullName evidence="1">Uncharacterized protein</fullName>
    </submittedName>
</protein>
<dbReference type="RefSeq" id="WP_319928598.1">
    <property type="nucleotide sequence ID" value="NZ_VCDN01000011.1"/>
</dbReference>
<reference evidence="2" key="1">
    <citation type="journal article" date="2024" name="Toxins">
        <title>Genome Sequence Analysis of Native Xenorhabdus Strains Isolated from Entomopathogenic Nematodes in Argentina.</title>
        <authorList>
            <person name="Palma L."/>
            <person name="Frizzo L."/>
            <person name="Kaiser S."/>
            <person name="Berry C."/>
            <person name="Caballero P."/>
            <person name="Bode H.B."/>
            <person name="Del Valle E.E."/>
        </authorList>
    </citation>
    <scope>NUCLEOTIDE SEQUENCE [LARGE SCALE GENOMIC DNA]</scope>
    <source>
        <strain evidence="2">12</strain>
    </source>
</reference>
<proteinExistence type="predicted"/>
<evidence type="ECO:0000313" key="1">
    <source>
        <dbReference type="EMBL" id="MDX7986154.1"/>
    </source>
</evidence>
<dbReference type="EMBL" id="VCDN01000011">
    <property type="protein sequence ID" value="MDX7986154.1"/>
    <property type="molecule type" value="Genomic_DNA"/>
</dbReference>
<keyword evidence="2" id="KW-1185">Reference proteome</keyword>
<dbReference type="Proteomes" id="UP001271890">
    <property type="component" value="Unassembled WGS sequence"/>
</dbReference>
<accession>A0ABU4S4N6</accession>